<protein>
    <submittedName>
        <fullName evidence="1">Uncharacterized protein</fullName>
    </submittedName>
</protein>
<evidence type="ECO:0000313" key="1">
    <source>
        <dbReference type="EMBL" id="SIT03973.1"/>
    </source>
</evidence>
<dbReference type="RefSeq" id="WP_076552487.1">
    <property type="nucleotide sequence ID" value="NZ_FTOL01000004.1"/>
</dbReference>
<reference evidence="2" key="1">
    <citation type="submission" date="2017-01" db="EMBL/GenBank/DDBJ databases">
        <authorList>
            <person name="Varghese N."/>
            <person name="Submissions S."/>
        </authorList>
    </citation>
    <scope>NUCLEOTIDE SEQUENCE [LARGE SCALE GENOMIC DNA]</scope>
    <source>
        <strain evidence="2">DSM 18017</strain>
    </source>
</reference>
<evidence type="ECO:0000313" key="2">
    <source>
        <dbReference type="Proteomes" id="UP000186744"/>
    </source>
</evidence>
<dbReference type="OrthoDB" id="1257691at2"/>
<organism evidence="1 2">
    <name type="scientific">Chryseobacterium ureilyticum</name>
    <dbReference type="NCBI Taxonomy" id="373668"/>
    <lineage>
        <taxon>Bacteria</taxon>
        <taxon>Pseudomonadati</taxon>
        <taxon>Bacteroidota</taxon>
        <taxon>Flavobacteriia</taxon>
        <taxon>Flavobacteriales</taxon>
        <taxon>Weeksellaceae</taxon>
        <taxon>Chryseobacterium group</taxon>
        <taxon>Chryseobacterium</taxon>
    </lineage>
</organism>
<dbReference type="EMBL" id="FTOL01000004">
    <property type="protein sequence ID" value="SIT03973.1"/>
    <property type="molecule type" value="Genomic_DNA"/>
</dbReference>
<accession>A0A1N7P066</accession>
<gene>
    <name evidence="1" type="ORF">SAMN05421786_104239</name>
</gene>
<dbReference type="AlphaFoldDB" id="A0A1N7P066"/>
<name>A0A1N7P066_9FLAO</name>
<proteinExistence type="predicted"/>
<dbReference type="Proteomes" id="UP000186744">
    <property type="component" value="Unassembled WGS sequence"/>
</dbReference>
<sequence length="123" mass="14830">MKKIVYLSVLLFGMYVSGQKTYQQYKQEREYSQRYANEQRQKFINDVNKALNQYSSLTDQYLTLVKKHKSTTYVEKNYPKICKPMYDVQLRLLSAGKSMTWNQSDKYNEIHHKWLVIQDSYGY</sequence>
<keyword evidence="2" id="KW-1185">Reference proteome</keyword>